<keyword evidence="1" id="KW-0645">Protease</keyword>
<dbReference type="Pfam" id="PF18911">
    <property type="entry name" value="PKD_4"/>
    <property type="match status" value="1"/>
</dbReference>
<dbReference type="CDD" id="cd00146">
    <property type="entry name" value="PKD"/>
    <property type="match status" value="1"/>
</dbReference>
<dbReference type="InterPro" id="IPR023828">
    <property type="entry name" value="Peptidase_S8_Ser-AS"/>
</dbReference>
<dbReference type="RefSeq" id="WP_082769134.1">
    <property type="nucleotide sequence ID" value="NZ_LUUF01000084.1"/>
</dbReference>
<evidence type="ECO:0000256" key="4">
    <source>
        <dbReference type="SAM" id="SignalP"/>
    </source>
</evidence>
<evidence type="ECO:0000256" key="1">
    <source>
        <dbReference type="ARBA" id="ARBA00022670"/>
    </source>
</evidence>
<dbReference type="Pfam" id="PF13582">
    <property type="entry name" value="Reprolysin_3"/>
    <property type="match status" value="1"/>
</dbReference>
<dbReference type="SUPFAM" id="SSF55486">
    <property type="entry name" value="Metalloproteases ('zincins'), catalytic domain"/>
    <property type="match status" value="1"/>
</dbReference>
<proteinExistence type="predicted"/>
<name>A0ABY2CIU3_METMH</name>
<dbReference type="InterPro" id="IPR000601">
    <property type="entry name" value="PKD_dom"/>
</dbReference>
<keyword evidence="2" id="KW-0378">Hydrolase</keyword>
<dbReference type="InterPro" id="IPR024079">
    <property type="entry name" value="MetalloPept_cat_dom_sf"/>
</dbReference>
<evidence type="ECO:0000313" key="6">
    <source>
        <dbReference type="EMBL" id="TCV80179.1"/>
    </source>
</evidence>
<dbReference type="PROSITE" id="PS50093">
    <property type="entry name" value="PKD"/>
    <property type="match status" value="1"/>
</dbReference>
<evidence type="ECO:0000256" key="2">
    <source>
        <dbReference type="ARBA" id="ARBA00022801"/>
    </source>
</evidence>
<dbReference type="Proteomes" id="UP000295649">
    <property type="component" value="Unassembled WGS sequence"/>
</dbReference>
<dbReference type="PROSITE" id="PS00138">
    <property type="entry name" value="SUBTILASE_SER"/>
    <property type="match status" value="1"/>
</dbReference>
<dbReference type="Gene3D" id="2.60.40.10">
    <property type="entry name" value="Immunoglobulins"/>
    <property type="match status" value="1"/>
</dbReference>
<dbReference type="EMBL" id="SMCN01000018">
    <property type="protein sequence ID" value="TCV80179.1"/>
    <property type="molecule type" value="Genomic_DNA"/>
</dbReference>
<evidence type="ECO:0000313" key="7">
    <source>
        <dbReference type="Proteomes" id="UP000295649"/>
    </source>
</evidence>
<evidence type="ECO:0000256" key="3">
    <source>
        <dbReference type="ARBA" id="ARBA00022825"/>
    </source>
</evidence>
<keyword evidence="4" id="KW-0732">Signal</keyword>
<keyword evidence="7" id="KW-1185">Reference proteome</keyword>
<sequence>MNTHIPRKPKTLASAISAGLLFSTMAFAADTSQLIGKDLDQNRDLVATVMQGRNYTIQIDEQGKIKQVIDTGANGDGTDPLAIAGTSSATPSSAGAMAELPVNYQGQHAIDILGADLPKVASNHGLTPEKFKEMLTQDETMRVDGNGRVLYVDNTTDQQNQTQAGNVVSPDNVTGTTTTTNPPVPIASKAALANAFLLHSKPGASKTIYLDFDGHIAQGTAWSASTINAPAYDLTGNPGVFDDTERSNIISMWNRVAEDYIAFDVDVTTQLPTNDALFRTSAADTNYGIRVVVTKTVFNCGCGGVAYVGVVNFVNNAYYQPAWVFQDGLANNEKYIAEAVSHEAGHNLGLQHDGQYPSTGYYAGHGTGVTGWAPIMGVGYYKNLTQWNPGSYPNANNQQDDIATFASYGILVRSDDYGNTLGTASSLINIGTATALNIQTFGVIEKSTDTDMFVISTGGGLINLTASPAAVGPNLDIKLTLYNASGAVVASNAPETTLTAAINQSVPAGTYYLAVTGSGRAAVSGDAGYSVYGSLGQYQITGSYVPAGTVLTKPPVGSISASTLSGPAPLTVNFSANNTVGNGNITSYQWSFGDNTSATGANPAHTFTTVGTYNVKLLVTNQYQLTDTKTVQVTVTAPPLPTMWVSTIGMSIVKSTNVQAKISVKLIDSNGKPVANATVVGTFSGSVAGTITSKTDATGTVIQAATTTKLIGGSATYTLNSVTAAGYTYNPTKNVRSVVTMTW</sequence>
<dbReference type="Gene3D" id="3.40.390.10">
    <property type="entry name" value="Collagenase (Catalytic Domain)"/>
    <property type="match status" value="1"/>
</dbReference>
<dbReference type="InterPro" id="IPR022409">
    <property type="entry name" value="PKD/Chitinase_dom"/>
</dbReference>
<dbReference type="InterPro" id="IPR035986">
    <property type="entry name" value="PKD_dom_sf"/>
</dbReference>
<dbReference type="SMART" id="SM00089">
    <property type="entry name" value="PKD"/>
    <property type="match status" value="1"/>
</dbReference>
<accession>A0ABY2CIU3</accession>
<feature type="chain" id="PRO_5046957308" evidence="4">
    <location>
        <begin position="29"/>
        <end position="743"/>
    </location>
</feature>
<keyword evidence="3" id="KW-0720">Serine protease</keyword>
<feature type="signal peptide" evidence="4">
    <location>
        <begin position="1"/>
        <end position="28"/>
    </location>
</feature>
<dbReference type="SUPFAM" id="SSF49299">
    <property type="entry name" value="PKD domain"/>
    <property type="match status" value="1"/>
</dbReference>
<dbReference type="Gene3D" id="2.60.120.380">
    <property type="match status" value="1"/>
</dbReference>
<organism evidence="6 7">
    <name type="scientific">Methylomonas methanica</name>
    <dbReference type="NCBI Taxonomy" id="421"/>
    <lineage>
        <taxon>Bacteria</taxon>
        <taxon>Pseudomonadati</taxon>
        <taxon>Pseudomonadota</taxon>
        <taxon>Gammaproteobacteria</taxon>
        <taxon>Methylococcales</taxon>
        <taxon>Methylococcaceae</taxon>
        <taxon>Methylomonas</taxon>
    </lineage>
</organism>
<gene>
    <name evidence="6" type="ORF">EDE11_11854</name>
</gene>
<comment type="caution">
    <text evidence="6">The sequence shown here is derived from an EMBL/GenBank/DDBJ whole genome shotgun (WGS) entry which is preliminary data.</text>
</comment>
<reference evidence="6 7" key="1">
    <citation type="submission" date="2019-03" db="EMBL/GenBank/DDBJ databases">
        <title>Systems level insights into methane cycling in arid and semi-arid ecosystems.</title>
        <authorList>
            <person name="Kalyuzhnaya M."/>
        </authorList>
    </citation>
    <scope>NUCLEOTIDE SEQUENCE [LARGE SCALE GENOMIC DNA]</scope>
    <source>
        <strain evidence="6 7">S-1</strain>
    </source>
</reference>
<dbReference type="InterPro" id="IPR013783">
    <property type="entry name" value="Ig-like_fold"/>
</dbReference>
<feature type="domain" description="PKD" evidence="5">
    <location>
        <begin position="555"/>
        <end position="640"/>
    </location>
</feature>
<protein>
    <submittedName>
        <fullName evidence="6">Reprolysin-like metallo-peptidase family M12B</fullName>
    </submittedName>
</protein>
<evidence type="ECO:0000259" key="5">
    <source>
        <dbReference type="PROSITE" id="PS50093"/>
    </source>
</evidence>